<evidence type="ECO:0000313" key="1">
    <source>
        <dbReference type="EMBL" id="ALJ91227.1"/>
    </source>
</evidence>
<dbReference type="Proteomes" id="UP000058660">
    <property type="component" value="Chromosome"/>
</dbReference>
<evidence type="ECO:0008006" key="3">
    <source>
        <dbReference type="Google" id="ProtNLM"/>
    </source>
</evidence>
<sequence>MKVLLLLFTLPFLGGKQEYQILVALGCSAPRALQNQYREMLANEVLPLLASRLQDQSLRLYLAPITGRSYTAPVRVIETPDALLSNRFQLEAYKATFKKEVLSAFDALRKRASVECSKGTEIIGALKAAGERAKGPGKILMMAHGFEQSELMNLYDYRLGLEKPEVRRRLLERVKAKLGLPKLQRQEICFTGLSAGNDNNANARLTSSIKDFWEELITESGGQLVGYGFSPRICPFW</sequence>
<protein>
    <recommendedName>
        <fullName evidence="3">Sirohydrochlorin cobaltochelatase</fullName>
    </recommendedName>
</protein>
<name>A0ABN4IJP5_THEA5</name>
<evidence type="ECO:0000313" key="2">
    <source>
        <dbReference type="Proteomes" id="UP000058660"/>
    </source>
</evidence>
<reference evidence="2" key="1">
    <citation type="journal article" date="2015" name="PLoS ONE">
        <title>Complete Genome Sequence of Thermus aquaticus Y51MC23.</title>
        <authorList>
            <person name="Brumm P.J."/>
            <person name="Monsma S."/>
            <person name="Keough B."/>
            <person name="Jasinovica S."/>
            <person name="Ferguson E."/>
            <person name="Schoenfeld T."/>
            <person name="Lodes M."/>
            <person name="Mead D.A."/>
        </authorList>
    </citation>
    <scope>NUCLEOTIDE SEQUENCE [LARGE SCALE GENOMIC DNA]</scope>
    <source>
        <strain evidence="2">BAA-2747 / Y51MC23</strain>
    </source>
</reference>
<proteinExistence type="predicted"/>
<dbReference type="EMBL" id="CP010822">
    <property type="protein sequence ID" value="ALJ91227.1"/>
    <property type="molecule type" value="Genomic_DNA"/>
</dbReference>
<organism evidence="1 2">
    <name type="scientific">Thermus aquaticus (strain ATCC BAA-2747 / Y51MC23)</name>
    <dbReference type="NCBI Taxonomy" id="498848"/>
    <lineage>
        <taxon>Bacteria</taxon>
        <taxon>Thermotogati</taxon>
        <taxon>Deinococcota</taxon>
        <taxon>Deinococci</taxon>
        <taxon>Thermales</taxon>
        <taxon>Thermaceae</taxon>
        <taxon>Thermus</taxon>
    </lineage>
</organism>
<gene>
    <name evidence="1" type="ORF">TO73_1384</name>
</gene>
<accession>A0ABN4IJP5</accession>
<keyword evidence="2" id="KW-1185">Reference proteome</keyword>
<dbReference type="RefSeq" id="WP_003047973.1">
    <property type="nucleotide sequence ID" value="NZ_CP010822.1"/>
</dbReference>